<feature type="binding site" evidence="2">
    <location>
        <position position="106"/>
    </location>
    <ligand>
        <name>Mn(2+)</name>
        <dbReference type="ChEBI" id="CHEBI:29035"/>
        <label>2</label>
    </ligand>
</feature>
<evidence type="ECO:0000313" key="4">
    <source>
        <dbReference type="EMBL" id="PRY25957.1"/>
    </source>
</evidence>
<keyword evidence="5" id="KW-1185">Reference proteome</keyword>
<proteinExistence type="predicted"/>
<dbReference type="OrthoDB" id="9777385at2"/>
<dbReference type="NCBIfam" id="TIGR01891">
    <property type="entry name" value="amidohydrolases"/>
    <property type="match status" value="1"/>
</dbReference>
<dbReference type="RefSeq" id="WP_106202775.1">
    <property type="nucleotide sequence ID" value="NZ_PVTD01000001.1"/>
</dbReference>
<feature type="binding site" evidence="2">
    <location>
        <position position="165"/>
    </location>
    <ligand>
        <name>Mn(2+)</name>
        <dbReference type="ChEBI" id="CHEBI:29035"/>
        <label>2</label>
    </ligand>
</feature>
<evidence type="ECO:0000256" key="2">
    <source>
        <dbReference type="PIRSR" id="PIRSR005962-1"/>
    </source>
</evidence>
<feature type="domain" description="Peptidase M20 dimerisation" evidence="3">
    <location>
        <begin position="188"/>
        <end position="284"/>
    </location>
</feature>
<feature type="binding site" evidence="2">
    <location>
        <position position="358"/>
    </location>
    <ligand>
        <name>Mn(2+)</name>
        <dbReference type="ChEBI" id="CHEBI:29035"/>
        <label>2</label>
    </ligand>
</feature>
<feature type="binding site" evidence="2">
    <location>
        <position position="104"/>
    </location>
    <ligand>
        <name>Mn(2+)</name>
        <dbReference type="ChEBI" id="CHEBI:29035"/>
        <label>2</label>
    </ligand>
</feature>
<dbReference type="GO" id="GO:0050118">
    <property type="term" value="F:N-acetyldiaminopimelate deacetylase activity"/>
    <property type="evidence" value="ECO:0007669"/>
    <property type="project" value="UniProtKB-ARBA"/>
</dbReference>
<dbReference type="FunFam" id="3.30.70.360:FF:000001">
    <property type="entry name" value="N-acetyldiaminopimelate deacetylase"/>
    <property type="match status" value="1"/>
</dbReference>
<dbReference type="InterPro" id="IPR036264">
    <property type="entry name" value="Bact_exopeptidase_dim_dom"/>
</dbReference>
<dbReference type="Proteomes" id="UP000239480">
    <property type="component" value="Unassembled WGS sequence"/>
</dbReference>
<dbReference type="AlphaFoldDB" id="A0A2T0RXS7"/>
<dbReference type="PANTHER" id="PTHR11014:SF63">
    <property type="entry name" value="METALLOPEPTIDASE, PUTATIVE (AFU_ORTHOLOGUE AFUA_6G09600)-RELATED"/>
    <property type="match status" value="1"/>
</dbReference>
<keyword evidence="2" id="KW-0479">Metal-binding</keyword>
<dbReference type="Pfam" id="PF01546">
    <property type="entry name" value="Peptidase_M20"/>
    <property type="match status" value="1"/>
</dbReference>
<keyword evidence="2" id="KW-0464">Manganese</keyword>
<accession>A0A2T0RXS7</accession>
<evidence type="ECO:0000256" key="1">
    <source>
        <dbReference type="ARBA" id="ARBA00022801"/>
    </source>
</evidence>
<name>A0A2T0RXS7_9RHOB</name>
<gene>
    <name evidence="4" type="ORF">CLV78_10148</name>
</gene>
<dbReference type="Pfam" id="PF07687">
    <property type="entry name" value="M20_dimer"/>
    <property type="match status" value="1"/>
</dbReference>
<dbReference type="SUPFAM" id="SSF55031">
    <property type="entry name" value="Bacterial exopeptidase dimerisation domain"/>
    <property type="match status" value="1"/>
</dbReference>
<comment type="caution">
    <text evidence="4">The sequence shown here is derived from an EMBL/GenBank/DDBJ whole genome shotgun (WGS) entry which is preliminary data.</text>
</comment>
<comment type="cofactor">
    <cofactor evidence="2">
        <name>Mn(2+)</name>
        <dbReference type="ChEBI" id="CHEBI:29035"/>
    </cofactor>
    <text evidence="2">The Mn(2+) ion enhances activity.</text>
</comment>
<keyword evidence="1 4" id="KW-0378">Hydrolase</keyword>
<dbReference type="EMBL" id="PVTD01000001">
    <property type="protein sequence ID" value="PRY25957.1"/>
    <property type="molecule type" value="Genomic_DNA"/>
</dbReference>
<dbReference type="Gene3D" id="3.40.630.10">
    <property type="entry name" value="Zn peptidases"/>
    <property type="match status" value="1"/>
</dbReference>
<feature type="binding site" evidence="2">
    <location>
        <position position="139"/>
    </location>
    <ligand>
        <name>Mn(2+)</name>
        <dbReference type="ChEBI" id="CHEBI:29035"/>
        <label>2</label>
    </ligand>
</feature>
<dbReference type="GO" id="GO:0046872">
    <property type="term" value="F:metal ion binding"/>
    <property type="evidence" value="ECO:0007669"/>
    <property type="project" value="UniProtKB-KW"/>
</dbReference>
<protein>
    <submittedName>
        <fullName evidence="4">Hippurate hydrolase</fullName>
    </submittedName>
</protein>
<evidence type="ECO:0000313" key="5">
    <source>
        <dbReference type="Proteomes" id="UP000239480"/>
    </source>
</evidence>
<dbReference type="InterPro" id="IPR002933">
    <property type="entry name" value="Peptidase_M20"/>
</dbReference>
<dbReference type="GO" id="GO:0019877">
    <property type="term" value="P:diaminopimelate biosynthetic process"/>
    <property type="evidence" value="ECO:0007669"/>
    <property type="project" value="UniProtKB-ARBA"/>
</dbReference>
<reference evidence="4 5" key="1">
    <citation type="submission" date="2018-03" db="EMBL/GenBank/DDBJ databases">
        <title>Genomic Encyclopedia of Archaeal and Bacterial Type Strains, Phase II (KMG-II): from individual species to whole genera.</title>
        <authorList>
            <person name="Goeker M."/>
        </authorList>
    </citation>
    <scope>NUCLEOTIDE SEQUENCE [LARGE SCALE GENOMIC DNA]</scope>
    <source>
        <strain evidence="4 5">DSM 29328</strain>
    </source>
</reference>
<organism evidence="4 5">
    <name type="scientific">Aliiruegeria haliotis</name>
    <dbReference type="NCBI Taxonomy" id="1280846"/>
    <lineage>
        <taxon>Bacteria</taxon>
        <taxon>Pseudomonadati</taxon>
        <taxon>Pseudomonadota</taxon>
        <taxon>Alphaproteobacteria</taxon>
        <taxon>Rhodobacterales</taxon>
        <taxon>Roseobacteraceae</taxon>
        <taxon>Aliiruegeria</taxon>
    </lineage>
</organism>
<dbReference type="CDD" id="cd05666">
    <property type="entry name" value="M20_Acy1-like"/>
    <property type="match status" value="1"/>
</dbReference>
<dbReference type="InterPro" id="IPR017439">
    <property type="entry name" value="Amidohydrolase"/>
</dbReference>
<dbReference type="PANTHER" id="PTHR11014">
    <property type="entry name" value="PEPTIDASE M20 FAMILY MEMBER"/>
    <property type="match status" value="1"/>
</dbReference>
<dbReference type="PIRSF" id="PIRSF005962">
    <property type="entry name" value="Pept_M20D_amidohydro"/>
    <property type="match status" value="1"/>
</dbReference>
<evidence type="ECO:0000259" key="3">
    <source>
        <dbReference type="Pfam" id="PF07687"/>
    </source>
</evidence>
<sequence>MPVKNRFAELLDEITAWRRDIHEHPEVLYETHRTSALVAEKLREFGCDEVVEGIGRTGVVGVIRGKSDSSGKVIGLRADMDALPIQEATGLDYASRTPGAMHACGHDGHTAMLLGAAKYLSETRNFDGTAVVIFQPAEEGGAGGKAMCDDGLMERWNIQEVYGMHNWPGTPLGSFHIRTGPFFASADHFKIELEGKGGHAAKPHETVDTTLLASHVVVALQSIVSRNANPVEQLVVSVTSFETDTKTHNVIPQKVTLMGTVRALTPELRDLAETRLKEIAEGTAATYGGVARVEYIRNYPVMVNSPEQTAFAAEVAKSVSGACAEAPLVMGGEDFAFMAEERPGAYILVGNGDTAAVHHPEYNFSDEAIPAGCSWWAEIVEQRMPAA</sequence>
<dbReference type="Gene3D" id="3.30.70.360">
    <property type="match status" value="1"/>
</dbReference>
<dbReference type="SUPFAM" id="SSF53187">
    <property type="entry name" value="Zn-dependent exopeptidases"/>
    <property type="match status" value="1"/>
</dbReference>
<dbReference type="InterPro" id="IPR011650">
    <property type="entry name" value="Peptidase_M20_dimer"/>
</dbReference>